<name>A0A9W7XE44_9FUNG</name>
<evidence type="ECO:0000313" key="2">
    <source>
        <dbReference type="Proteomes" id="UP001145021"/>
    </source>
</evidence>
<proteinExistence type="predicted"/>
<organism evidence="1 2">
    <name type="scientific">Coemansia asiatica</name>
    <dbReference type="NCBI Taxonomy" id="1052880"/>
    <lineage>
        <taxon>Eukaryota</taxon>
        <taxon>Fungi</taxon>
        <taxon>Fungi incertae sedis</taxon>
        <taxon>Zoopagomycota</taxon>
        <taxon>Kickxellomycotina</taxon>
        <taxon>Kickxellomycetes</taxon>
        <taxon>Kickxellales</taxon>
        <taxon>Kickxellaceae</taxon>
        <taxon>Coemansia</taxon>
    </lineage>
</organism>
<accession>A0A9W7XE44</accession>
<feature type="non-terminal residue" evidence="1">
    <location>
        <position position="101"/>
    </location>
</feature>
<dbReference type="Proteomes" id="UP001145021">
    <property type="component" value="Unassembled WGS sequence"/>
</dbReference>
<reference evidence="1" key="1">
    <citation type="submission" date="2022-07" db="EMBL/GenBank/DDBJ databases">
        <title>Phylogenomic reconstructions and comparative analyses of Kickxellomycotina fungi.</title>
        <authorList>
            <person name="Reynolds N.K."/>
            <person name="Stajich J.E."/>
            <person name="Barry K."/>
            <person name="Grigoriev I.V."/>
            <person name="Crous P."/>
            <person name="Smith M.E."/>
        </authorList>
    </citation>
    <scope>NUCLEOTIDE SEQUENCE</scope>
    <source>
        <strain evidence="1">NBRC 105413</strain>
    </source>
</reference>
<evidence type="ECO:0000313" key="1">
    <source>
        <dbReference type="EMBL" id="KAJ1641573.1"/>
    </source>
</evidence>
<keyword evidence="2" id="KW-1185">Reference proteome</keyword>
<sequence>MLPEAELLESIPDNVLVDSGFGAEQLLQMSIADRCRVKRLLFGVFEIPLTELGSGANNIKEIRMIPTEESDIQSSILSASYPHSGSGLDALTDSFWFNAQE</sequence>
<protein>
    <submittedName>
        <fullName evidence="1">Uncharacterized protein</fullName>
    </submittedName>
</protein>
<comment type="caution">
    <text evidence="1">The sequence shown here is derived from an EMBL/GenBank/DDBJ whole genome shotgun (WGS) entry which is preliminary data.</text>
</comment>
<dbReference type="EMBL" id="JANBOH010000924">
    <property type="protein sequence ID" value="KAJ1641573.1"/>
    <property type="molecule type" value="Genomic_DNA"/>
</dbReference>
<dbReference type="AlphaFoldDB" id="A0A9W7XE44"/>
<gene>
    <name evidence="1" type="ORF">LPJ64_006456</name>
</gene>